<reference evidence="1 2" key="1">
    <citation type="submission" date="2022-09" db="EMBL/GenBank/DDBJ databases">
        <authorList>
            <person name="Palmer J.M."/>
        </authorList>
    </citation>
    <scope>NUCLEOTIDE SEQUENCE [LARGE SCALE GENOMIC DNA]</scope>
    <source>
        <strain evidence="1 2">DSM 7382</strain>
    </source>
</reference>
<gene>
    <name evidence="1" type="ORF">QCA50_017989</name>
</gene>
<organism evidence="1 2">
    <name type="scientific">Cerrena zonata</name>
    <dbReference type="NCBI Taxonomy" id="2478898"/>
    <lineage>
        <taxon>Eukaryota</taxon>
        <taxon>Fungi</taxon>
        <taxon>Dikarya</taxon>
        <taxon>Basidiomycota</taxon>
        <taxon>Agaricomycotina</taxon>
        <taxon>Agaricomycetes</taxon>
        <taxon>Polyporales</taxon>
        <taxon>Cerrenaceae</taxon>
        <taxon>Cerrena</taxon>
    </lineage>
</organism>
<evidence type="ECO:0000313" key="2">
    <source>
        <dbReference type="Proteomes" id="UP001385951"/>
    </source>
</evidence>
<comment type="caution">
    <text evidence="1">The sequence shown here is derived from an EMBL/GenBank/DDBJ whole genome shotgun (WGS) entry which is preliminary data.</text>
</comment>
<proteinExistence type="predicted"/>
<dbReference type="AlphaFoldDB" id="A0AAW0FQP0"/>
<evidence type="ECO:0000313" key="1">
    <source>
        <dbReference type="EMBL" id="KAK7679045.1"/>
    </source>
</evidence>
<accession>A0AAW0FQP0</accession>
<dbReference type="Proteomes" id="UP001385951">
    <property type="component" value="Unassembled WGS sequence"/>
</dbReference>
<protein>
    <submittedName>
        <fullName evidence="1">Uncharacterized protein</fullName>
    </submittedName>
</protein>
<keyword evidence="2" id="KW-1185">Reference proteome</keyword>
<name>A0AAW0FQP0_9APHY</name>
<dbReference type="EMBL" id="JASBNA010000064">
    <property type="protein sequence ID" value="KAK7679045.1"/>
    <property type="molecule type" value="Genomic_DNA"/>
</dbReference>
<sequence>MTRASKLTTTRFTNAGKKDALQQLKICPEMNELEELKDEYYLCDKAILDIELRIVPLIGGVDISSGSEPIRILSRRLCSASVRSVTVKGNSDKMRDPVLRADILFEVDHSSVSIEHCWHEIQEVLRYAIGDHRPSLDAKTR</sequence>